<sequence length="128" mass="13889">MAPELARQSTPGAVCFFSWMIKFDPMQLASLPHCCIATLTLIPKASMAQTAKAPQKPRSKAACQTALSQVTTRRSRRSVFGAISAPLYYATPGWCALCMKVLPLRWIAGIVSSPLAYFVSSNEACFSL</sequence>
<dbReference type="EMBL" id="HBJA01059526">
    <property type="protein sequence ID" value="CAE0809938.1"/>
    <property type="molecule type" value="Transcribed_RNA"/>
</dbReference>
<dbReference type="AlphaFoldDB" id="A0A7S4CY52"/>
<gene>
    <name evidence="1" type="ORF">EGYM00163_LOCUS21072</name>
</gene>
<organism evidence="1">
    <name type="scientific">Eutreptiella gymnastica</name>
    <dbReference type="NCBI Taxonomy" id="73025"/>
    <lineage>
        <taxon>Eukaryota</taxon>
        <taxon>Discoba</taxon>
        <taxon>Euglenozoa</taxon>
        <taxon>Euglenida</taxon>
        <taxon>Spirocuta</taxon>
        <taxon>Euglenophyceae</taxon>
        <taxon>Eutreptiales</taxon>
        <taxon>Eutreptiaceae</taxon>
        <taxon>Eutreptiella</taxon>
    </lineage>
</organism>
<proteinExistence type="predicted"/>
<evidence type="ECO:0000313" key="1">
    <source>
        <dbReference type="EMBL" id="CAE0809938.1"/>
    </source>
</evidence>
<protein>
    <submittedName>
        <fullName evidence="1">Uncharacterized protein</fullName>
    </submittedName>
</protein>
<accession>A0A7S4CY52</accession>
<reference evidence="1" key="1">
    <citation type="submission" date="2021-01" db="EMBL/GenBank/DDBJ databases">
        <authorList>
            <person name="Corre E."/>
            <person name="Pelletier E."/>
            <person name="Niang G."/>
            <person name="Scheremetjew M."/>
            <person name="Finn R."/>
            <person name="Kale V."/>
            <person name="Holt S."/>
            <person name="Cochrane G."/>
            <person name="Meng A."/>
            <person name="Brown T."/>
            <person name="Cohen L."/>
        </authorList>
    </citation>
    <scope>NUCLEOTIDE SEQUENCE</scope>
    <source>
        <strain evidence="1">CCMP1594</strain>
    </source>
</reference>
<name>A0A7S4CY52_9EUGL</name>